<reference evidence="1" key="2">
    <citation type="submission" date="2018-04" db="EMBL/GenBank/DDBJ databases">
        <title>OnivRS2 (Oryza nivara Reference Sequence Version 2).</title>
        <authorList>
            <person name="Zhang J."/>
            <person name="Kudrna D."/>
            <person name="Lee S."/>
            <person name="Talag J."/>
            <person name="Rajasekar S."/>
            <person name="Welchert J."/>
            <person name="Hsing Y.-I."/>
            <person name="Wing R.A."/>
        </authorList>
    </citation>
    <scope>NUCLEOTIDE SEQUENCE [LARGE SCALE GENOMIC DNA]</scope>
</reference>
<protein>
    <submittedName>
        <fullName evidence="1">Uncharacterized protein</fullName>
    </submittedName>
</protein>
<sequence>MSSHVSLQLTTVKFFPLFHTVVYKTSMVILYDLLQVLNEDLRLVLGQQERMINGANVWNWPVSYDKLGIRYRLWRDAIERGANRLPLNNQSVLRSSLRGSSA</sequence>
<accession>A0A0E0IWP1</accession>
<dbReference type="Proteomes" id="UP000006591">
    <property type="component" value="Chromosome 10"/>
</dbReference>
<name>A0A0E0IWP1_ORYNI</name>
<proteinExistence type="predicted"/>
<dbReference type="AlphaFoldDB" id="A0A0E0IWP1"/>
<dbReference type="HOGENOM" id="CLU_2281964_0_0_1"/>
<dbReference type="EnsemblPlants" id="ONIVA10G21520.3">
    <property type="protein sequence ID" value="ONIVA10G21520.3"/>
    <property type="gene ID" value="ONIVA10G21520"/>
</dbReference>
<evidence type="ECO:0000313" key="1">
    <source>
        <dbReference type="EnsemblPlants" id="ONIVA10G21520.3"/>
    </source>
</evidence>
<organism evidence="1">
    <name type="scientific">Oryza nivara</name>
    <name type="common">Indian wild rice</name>
    <name type="synonym">Oryza sativa f. spontanea</name>
    <dbReference type="NCBI Taxonomy" id="4536"/>
    <lineage>
        <taxon>Eukaryota</taxon>
        <taxon>Viridiplantae</taxon>
        <taxon>Streptophyta</taxon>
        <taxon>Embryophyta</taxon>
        <taxon>Tracheophyta</taxon>
        <taxon>Spermatophyta</taxon>
        <taxon>Magnoliopsida</taxon>
        <taxon>Liliopsida</taxon>
        <taxon>Poales</taxon>
        <taxon>Poaceae</taxon>
        <taxon>BOP clade</taxon>
        <taxon>Oryzoideae</taxon>
        <taxon>Oryzeae</taxon>
        <taxon>Oryzinae</taxon>
        <taxon>Oryza</taxon>
    </lineage>
</organism>
<evidence type="ECO:0000313" key="2">
    <source>
        <dbReference type="Proteomes" id="UP000006591"/>
    </source>
</evidence>
<dbReference type="Gramene" id="ONIVA10G21520.3">
    <property type="protein sequence ID" value="ONIVA10G21520.3"/>
    <property type="gene ID" value="ONIVA10G21520"/>
</dbReference>
<reference evidence="1" key="1">
    <citation type="submission" date="2015-04" db="UniProtKB">
        <authorList>
            <consortium name="EnsemblPlants"/>
        </authorList>
    </citation>
    <scope>IDENTIFICATION</scope>
    <source>
        <strain evidence="1">SL10</strain>
    </source>
</reference>
<keyword evidence="2" id="KW-1185">Reference proteome</keyword>